<name>A0A2I2GRT8_9EURO</name>
<protein>
    <submittedName>
        <fullName evidence="1">Uncharacterized protein</fullName>
    </submittedName>
</protein>
<dbReference type="PANTHER" id="PTHR36195:SF5">
    <property type="entry name" value="BYS1 FAMILY PROTEIN (AFU_ORTHOLOGUE AFUA_2G04533)"/>
    <property type="match status" value="1"/>
</dbReference>
<organism evidence="1 2">
    <name type="scientific">Aspergillus steynii IBT 23096</name>
    <dbReference type="NCBI Taxonomy" id="1392250"/>
    <lineage>
        <taxon>Eukaryota</taxon>
        <taxon>Fungi</taxon>
        <taxon>Dikarya</taxon>
        <taxon>Ascomycota</taxon>
        <taxon>Pezizomycotina</taxon>
        <taxon>Eurotiomycetes</taxon>
        <taxon>Eurotiomycetidae</taxon>
        <taxon>Eurotiales</taxon>
        <taxon>Aspergillaceae</taxon>
        <taxon>Aspergillus</taxon>
        <taxon>Aspergillus subgen. Circumdati</taxon>
    </lineage>
</organism>
<gene>
    <name evidence="1" type="ORF">P170DRAFT_346381</name>
</gene>
<sequence>MTNQTLGHAVVVNECARPIYVWSVASSVSSEITLQPHENYTEVFRHDSQTGGVSIKVTTLKDGLYHSSPQTVFAYNLVNQSVWYDLSDVFGDPFHGSKVTLLPSEPAITWEEGIPPAGSQVRIQDSSRDLVLTLC</sequence>
<dbReference type="Pfam" id="PF04681">
    <property type="entry name" value="Bys1"/>
    <property type="match status" value="1"/>
</dbReference>
<keyword evidence="2" id="KW-1185">Reference proteome</keyword>
<dbReference type="GeneID" id="36551266"/>
<accession>A0A2I2GRT8</accession>
<dbReference type="Proteomes" id="UP000234275">
    <property type="component" value="Unassembled WGS sequence"/>
</dbReference>
<dbReference type="AlphaFoldDB" id="A0A2I2GRT8"/>
<dbReference type="InterPro" id="IPR006771">
    <property type="entry name" value="CetA-like"/>
</dbReference>
<dbReference type="EMBL" id="MSFO01000001">
    <property type="protein sequence ID" value="PLB55588.1"/>
    <property type="molecule type" value="Genomic_DNA"/>
</dbReference>
<proteinExistence type="predicted"/>
<dbReference type="PANTHER" id="PTHR36195">
    <property type="entry name" value="DOMAIN PROTEIN, PUTATIVE (AFU_ORTHOLOGUE AFUA_5G01990)-RELATED-RELATED"/>
    <property type="match status" value="1"/>
</dbReference>
<evidence type="ECO:0000313" key="2">
    <source>
        <dbReference type="Proteomes" id="UP000234275"/>
    </source>
</evidence>
<comment type="caution">
    <text evidence="1">The sequence shown here is derived from an EMBL/GenBank/DDBJ whole genome shotgun (WGS) entry which is preliminary data.</text>
</comment>
<dbReference type="STRING" id="1392250.A0A2I2GRT8"/>
<dbReference type="RefSeq" id="XP_024710890.1">
    <property type="nucleotide sequence ID" value="XM_024843566.1"/>
</dbReference>
<evidence type="ECO:0000313" key="1">
    <source>
        <dbReference type="EMBL" id="PLB55588.1"/>
    </source>
</evidence>
<dbReference type="OrthoDB" id="3682664at2759"/>
<reference evidence="1 2" key="1">
    <citation type="submission" date="2016-12" db="EMBL/GenBank/DDBJ databases">
        <title>The genomes of Aspergillus section Nigri reveals drivers in fungal speciation.</title>
        <authorList>
            <consortium name="DOE Joint Genome Institute"/>
            <person name="Vesth T.C."/>
            <person name="Nybo J."/>
            <person name="Theobald S."/>
            <person name="Brandl J."/>
            <person name="Frisvad J.C."/>
            <person name="Nielsen K.F."/>
            <person name="Lyhne E.K."/>
            <person name="Kogle M.E."/>
            <person name="Kuo A."/>
            <person name="Riley R."/>
            <person name="Clum A."/>
            <person name="Nolan M."/>
            <person name="Lipzen A."/>
            <person name="Salamov A."/>
            <person name="Henrissat B."/>
            <person name="Wiebenga A."/>
            <person name="De Vries R.P."/>
            <person name="Grigoriev I.V."/>
            <person name="Mortensen U.H."/>
            <person name="Andersen M.R."/>
            <person name="Baker S.E."/>
        </authorList>
    </citation>
    <scope>NUCLEOTIDE SEQUENCE [LARGE SCALE GENOMIC DNA]</scope>
    <source>
        <strain evidence="1 2">IBT 23096</strain>
    </source>
</reference>
<dbReference type="VEuPathDB" id="FungiDB:P170DRAFT_346381"/>